<protein>
    <recommendedName>
        <fullName evidence="5">RRM domain-containing protein</fullName>
    </recommendedName>
</protein>
<reference evidence="6" key="2">
    <citation type="submission" date="2025-09" db="UniProtKB">
        <authorList>
            <consortium name="Ensembl"/>
        </authorList>
    </citation>
    <scope>IDENTIFICATION</scope>
</reference>
<dbReference type="PANTHER" id="PTHR13976">
    <property type="entry name" value="HETEROGENEOUS NUCLEAR RIBONUCLEOPROTEIN-RELATED"/>
    <property type="match status" value="1"/>
</dbReference>
<evidence type="ECO:0000256" key="4">
    <source>
        <dbReference type="SAM" id="MobiDB-lite"/>
    </source>
</evidence>
<feature type="region of interest" description="Disordered" evidence="4">
    <location>
        <begin position="302"/>
        <end position="330"/>
    </location>
</feature>
<keyword evidence="7" id="KW-1185">Reference proteome</keyword>
<evidence type="ECO:0000313" key="7">
    <source>
        <dbReference type="Proteomes" id="UP000694546"/>
    </source>
</evidence>
<dbReference type="InterPro" id="IPR050666">
    <property type="entry name" value="ESRP"/>
</dbReference>
<dbReference type="InterPro" id="IPR012677">
    <property type="entry name" value="Nucleotide-bd_a/b_plait_sf"/>
</dbReference>
<organism evidence="6 7">
    <name type="scientific">Gadus morhua</name>
    <name type="common">Atlantic cod</name>
    <dbReference type="NCBI Taxonomy" id="8049"/>
    <lineage>
        <taxon>Eukaryota</taxon>
        <taxon>Metazoa</taxon>
        <taxon>Chordata</taxon>
        <taxon>Craniata</taxon>
        <taxon>Vertebrata</taxon>
        <taxon>Euteleostomi</taxon>
        <taxon>Actinopterygii</taxon>
        <taxon>Neopterygii</taxon>
        <taxon>Teleostei</taxon>
        <taxon>Neoteleostei</taxon>
        <taxon>Acanthomorphata</taxon>
        <taxon>Zeiogadaria</taxon>
        <taxon>Gadariae</taxon>
        <taxon>Gadiformes</taxon>
        <taxon>Gadoidei</taxon>
        <taxon>Gadidae</taxon>
        <taxon>Gadus</taxon>
    </lineage>
</organism>
<dbReference type="OrthoDB" id="431068at2759"/>
<gene>
    <name evidence="6" type="primary">grsf1</name>
</gene>
<dbReference type="Proteomes" id="UP000694546">
    <property type="component" value="Chromosome 6"/>
</dbReference>
<dbReference type="GeneTree" id="ENSGT00940000165677"/>
<dbReference type="GO" id="GO:0003723">
    <property type="term" value="F:RNA binding"/>
    <property type="evidence" value="ECO:0007669"/>
    <property type="project" value="UniProtKB-UniRule"/>
</dbReference>
<dbReference type="Ensembl" id="ENSGMOT00000015401.2">
    <property type="protein sequence ID" value="ENSGMOP00000015015.2"/>
    <property type="gene ID" value="ENSGMOG00000014047.2"/>
</dbReference>
<dbReference type="SUPFAM" id="SSF54928">
    <property type="entry name" value="RNA-binding domain, RBD"/>
    <property type="match status" value="3"/>
</dbReference>
<dbReference type="Gene3D" id="3.30.70.330">
    <property type="match status" value="3"/>
</dbReference>
<dbReference type="AlphaFoldDB" id="A0A8C4ZK12"/>
<dbReference type="Pfam" id="PF00076">
    <property type="entry name" value="RRM_1"/>
    <property type="match status" value="2"/>
</dbReference>
<evidence type="ECO:0000259" key="5">
    <source>
        <dbReference type="PROSITE" id="PS50102"/>
    </source>
</evidence>
<reference evidence="6" key="1">
    <citation type="submission" date="2025-08" db="UniProtKB">
        <authorList>
            <consortium name="Ensembl"/>
        </authorList>
    </citation>
    <scope>IDENTIFICATION</scope>
</reference>
<feature type="domain" description="RRM" evidence="5">
    <location>
        <begin position="217"/>
        <end position="304"/>
    </location>
</feature>
<dbReference type="RefSeq" id="XP_030215559.1">
    <property type="nucleotide sequence ID" value="XM_030359699.1"/>
</dbReference>
<accession>A0A8C4ZK12</accession>
<dbReference type="InterPro" id="IPR035979">
    <property type="entry name" value="RBD_domain_sf"/>
</dbReference>
<evidence type="ECO:0000256" key="2">
    <source>
        <dbReference type="ARBA" id="ARBA00022884"/>
    </source>
</evidence>
<feature type="domain" description="RRM" evidence="5">
    <location>
        <begin position="111"/>
        <end position="190"/>
    </location>
</feature>
<sequence>MSAKCKSLFLLHRCATARHVTLLTKSLSRVTTQDKALTGLGTDRWTNIQQHQYHSWSFPVTPSLHIFTKTQSAFKVIQLGLCTKTGPSDDSDYPPLPVYSLESETAKTEVYIVHAKGLPWACTAEDVLQFFSECRIRDGVKGIHLTLNRQGKPNGQAFVEMEHEEDVSKALEKHRQYLGMRYVEVYEVSDGEAETILKTSASQPAPSVAPNVASSDGVVRIRGLPFSSNEYDIQTFFSGLDIVEDGVTIVRDLKGRNSGEAFVRFASQDMADEALQRDRGHIGNRYIEVFASASSQIRTSWKSKEWVQSDSSPSHDGQPRPSPPWAEHNAASNPATTLHYVHMRGVPFHSTGRDIAHFFSPLALSKILVEFGPDGRPKGEADVFFRSHQDAVSAMSRDRLHMGGRYIELFLNSTNTNMSDDD</sequence>
<evidence type="ECO:0000256" key="1">
    <source>
        <dbReference type="ARBA" id="ARBA00022737"/>
    </source>
</evidence>
<dbReference type="InterPro" id="IPR000504">
    <property type="entry name" value="RRM_dom"/>
</dbReference>
<evidence type="ECO:0000313" key="6">
    <source>
        <dbReference type="Ensembl" id="ENSGMOP00000015015.2"/>
    </source>
</evidence>
<dbReference type="OMA" id="WSCTAQD"/>
<dbReference type="GeneID" id="115546058"/>
<keyword evidence="1" id="KW-0677">Repeat</keyword>
<name>A0A8C4ZK12_GADMO</name>
<evidence type="ECO:0000256" key="3">
    <source>
        <dbReference type="PROSITE-ProRule" id="PRU00176"/>
    </source>
</evidence>
<proteinExistence type="predicted"/>
<keyword evidence="2 3" id="KW-0694">RNA-binding</keyword>
<dbReference type="PROSITE" id="PS50102">
    <property type="entry name" value="RRM"/>
    <property type="match status" value="2"/>
</dbReference>
<dbReference type="SMART" id="SM00360">
    <property type="entry name" value="RRM"/>
    <property type="match status" value="3"/>
</dbReference>